<dbReference type="RefSeq" id="WP_043404747.1">
    <property type="nucleotide sequence ID" value="NZ_JPMI01000239.1"/>
</dbReference>
<dbReference type="PANTHER" id="PTHR30420">
    <property type="entry name" value="N-SUCCINYLARGININE DIHYDROLASE"/>
    <property type="match status" value="1"/>
</dbReference>
<dbReference type="UniPathway" id="UPA00185">
    <property type="reaction ID" value="UER00280"/>
</dbReference>
<proteinExistence type="inferred from homology"/>
<dbReference type="Pfam" id="PF04996">
    <property type="entry name" value="AstB"/>
    <property type="match status" value="1"/>
</dbReference>
<dbReference type="InterPro" id="IPR037031">
    <property type="entry name" value="AstB_sf"/>
</dbReference>
<evidence type="ECO:0000256" key="2">
    <source>
        <dbReference type="ARBA" id="ARBA00022801"/>
    </source>
</evidence>
<dbReference type="HAMAP" id="MF_01172">
    <property type="entry name" value="AstB"/>
    <property type="match status" value="1"/>
</dbReference>
<reference evidence="4 5" key="1">
    <citation type="submission" date="2014-07" db="EMBL/GenBank/DDBJ databases">
        <title>Draft Genome Sequence of Gephyronic Acid Producer, Cystobacter violaceus Strain Cb vi76.</title>
        <authorList>
            <person name="Stevens D.C."/>
            <person name="Young J."/>
            <person name="Carmichael R."/>
            <person name="Tan J."/>
            <person name="Taylor R.E."/>
        </authorList>
    </citation>
    <scope>NUCLEOTIDE SEQUENCE [LARGE SCALE GENOMIC DNA]</scope>
    <source>
        <strain evidence="4 5">Cb vi76</strain>
    </source>
</reference>
<sequence length="441" mass="48696">MREYNFDGIVGPTHNYGGLSPGNLASSLHGGEVSHPREAALQGLEKMRFVAGLGVGQAVLPPQPRPSLEALRALGFTGTDEQVITRAGKEAEHLLRLTSSSAAMWTANAATGAPSEDTADRRMHLTPANLQQMFHRALEAETTHAVLRAIFADEKHFAVHAPLPGGGHFADEGAANHIRLVTPGHEAVHVLAWGRSAWRDDVRHPTRFPARQTYESSQALARLHQLDPARVLLPQQAPEGIDAGAFHTDVVAVGNESFLMLHEQAFVDPQGLLKTLREKLGEGFTYVLATNEELPVRDAVKAYPFNSQVLTLPDGTMAIIAPEESRETGPARRFLERVVEENNPVKRVYYLDVRQSMNNGGGPACLRQRVWLTDAERAAVKANVFYTPELHEALAHWVKRHYREDLRARDLADPKLARETMTALDELTRILNLGSVYDFQK</sequence>
<dbReference type="PANTHER" id="PTHR30420:SF2">
    <property type="entry name" value="N-SUCCINYLARGININE DIHYDROLASE"/>
    <property type="match status" value="1"/>
</dbReference>
<dbReference type="EMBL" id="JPMI01000239">
    <property type="protein sequence ID" value="KFA89554.1"/>
    <property type="molecule type" value="Genomic_DNA"/>
</dbReference>
<keyword evidence="2 4" id="KW-0378">Hydrolase</keyword>
<dbReference type="SUPFAM" id="SSF55909">
    <property type="entry name" value="Pentein"/>
    <property type="match status" value="1"/>
</dbReference>
<dbReference type="GO" id="GO:0019545">
    <property type="term" value="P:L-arginine catabolic process to succinate"/>
    <property type="evidence" value="ECO:0007669"/>
    <property type="project" value="UniProtKB-UniPathway"/>
</dbReference>
<dbReference type="Proteomes" id="UP000028547">
    <property type="component" value="Unassembled WGS sequence"/>
</dbReference>
<evidence type="ECO:0000313" key="5">
    <source>
        <dbReference type="Proteomes" id="UP000028547"/>
    </source>
</evidence>
<evidence type="ECO:0000256" key="3">
    <source>
        <dbReference type="NCBIfam" id="TIGR03241"/>
    </source>
</evidence>
<dbReference type="GO" id="GO:0009015">
    <property type="term" value="F:N-succinylarginine dihydrolase activity"/>
    <property type="evidence" value="ECO:0007669"/>
    <property type="project" value="UniProtKB-UniRule"/>
</dbReference>
<dbReference type="EC" id="3.5.3.23" evidence="3"/>
<dbReference type="InterPro" id="IPR007079">
    <property type="entry name" value="SuccinylArg_d-Hdrlase_AstB"/>
</dbReference>
<keyword evidence="1" id="KW-0056">Arginine metabolism</keyword>
<dbReference type="AlphaFoldDB" id="A0A084SM69"/>
<dbReference type="NCBIfam" id="NF009789">
    <property type="entry name" value="PRK13281.1"/>
    <property type="match status" value="1"/>
</dbReference>
<comment type="caution">
    <text evidence="4">The sequence shown here is derived from an EMBL/GenBank/DDBJ whole genome shotgun (WGS) entry which is preliminary data.</text>
</comment>
<dbReference type="Gene3D" id="3.75.10.20">
    <property type="entry name" value="Succinylarginine dihydrolase"/>
    <property type="match status" value="1"/>
</dbReference>
<name>A0A084SM69_9BACT</name>
<evidence type="ECO:0000256" key="1">
    <source>
        <dbReference type="ARBA" id="ARBA00022503"/>
    </source>
</evidence>
<organism evidence="4 5">
    <name type="scientific">Archangium violaceum Cb vi76</name>
    <dbReference type="NCBI Taxonomy" id="1406225"/>
    <lineage>
        <taxon>Bacteria</taxon>
        <taxon>Pseudomonadati</taxon>
        <taxon>Myxococcota</taxon>
        <taxon>Myxococcia</taxon>
        <taxon>Myxococcales</taxon>
        <taxon>Cystobacterineae</taxon>
        <taxon>Archangiaceae</taxon>
        <taxon>Archangium</taxon>
    </lineage>
</organism>
<dbReference type="NCBIfam" id="TIGR03241">
    <property type="entry name" value="arg_catab_astB"/>
    <property type="match status" value="1"/>
</dbReference>
<evidence type="ECO:0000313" key="4">
    <source>
        <dbReference type="EMBL" id="KFA89554.1"/>
    </source>
</evidence>
<gene>
    <name evidence="4" type="ORF">Q664_34030</name>
</gene>
<accession>A0A084SM69</accession>
<protein>
    <recommendedName>
        <fullName evidence="3">N-succinylarginine dihydrolase</fullName>
        <ecNumber evidence="3">3.5.3.23</ecNumber>
    </recommendedName>
</protein>